<protein>
    <submittedName>
        <fullName evidence="1">Uncharacterized protein</fullName>
    </submittedName>
</protein>
<gene>
    <name evidence="1" type="ORF">MNBD_GAMMA09-2003</name>
</gene>
<proteinExistence type="predicted"/>
<accession>A0A3B0XZN3</accession>
<evidence type="ECO:0000313" key="1">
    <source>
        <dbReference type="EMBL" id="VAW70180.1"/>
    </source>
</evidence>
<dbReference type="AlphaFoldDB" id="A0A3B0XZN3"/>
<organism evidence="1">
    <name type="scientific">hydrothermal vent metagenome</name>
    <dbReference type="NCBI Taxonomy" id="652676"/>
    <lineage>
        <taxon>unclassified sequences</taxon>
        <taxon>metagenomes</taxon>
        <taxon>ecological metagenomes</taxon>
    </lineage>
</organism>
<name>A0A3B0XZN3_9ZZZZ</name>
<sequence>MDKLTINTEIFKNPKKKTECDKIWIFLQARYV</sequence>
<reference evidence="1" key="1">
    <citation type="submission" date="2018-06" db="EMBL/GenBank/DDBJ databases">
        <authorList>
            <person name="Zhirakovskaya E."/>
        </authorList>
    </citation>
    <scope>NUCLEOTIDE SEQUENCE</scope>
</reference>
<dbReference type="EMBL" id="UOFI01000189">
    <property type="protein sequence ID" value="VAW70180.1"/>
    <property type="molecule type" value="Genomic_DNA"/>
</dbReference>